<dbReference type="EMBL" id="JADNRY010000023">
    <property type="protein sequence ID" value="KAF9072569.1"/>
    <property type="molecule type" value="Genomic_DNA"/>
</dbReference>
<proteinExistence type="predicted"/>
<gene>
    <name evidence="2" type="ORF">BDP27DRAFT_1445574</name>
</gene>
<feature type="region of interest" description="Disordered" evidence="1">
    <location>
        <begin position="128"/>
        <end position="152"/>
    </location>
</feature>
<reference evidence="2" key="1">
    <citation type="submission" date="2020-11" db="EMBL/GenBank/DDBJ databases">
        <authorList>
            <consortium name="DOE Joint Genome Institute"/>
            <person name="Ahrendt S."/>
            <person name="Riley R."/>
            <person name="Andreopoulos W."/>
            <person name="Labutti K."/>
            <person name="Pangilinan J."/>
            <person name="Ruiz-Duenas F.J."/>
            <person name="Barrasa J.M."/>
            <person name="Sanchez-Garcia M."/>
            <person name="Camarero S."/>
            <person name="Miyauchi S."/>
            <person name="Serrano A."/>
            <person name="Linde D."/>
            <person name="Babiker R."/>
            <person name="Drula E."/>
            <person name="Ayuso-Fernandez I."/>
            <person name="Pacheco R."/>
            <person name="Padilla G."/>
            <person name="Ferreira P."/>
            <person name="Barriuso J."/>
            <person name="Kellner H."/>
            <person name="Castanera R."/>
            <person name="Alfaro M."/>
            <person name="Ramirez L."/>
            <person name="Pisabarro A.G."/>
            <person name="Kuo A."/>
            <person name="Tritt A."/>
            <person name="Lipzen A."/>
            <person name="He G."/>
            <person name="Yan M."/>
            <person name="Ng V."/>
            <person name="Cullen D."/>
            <person name="Martin F."/>
            <person name="Rosso M.-N."/>
            <person name="Henrissat B."/>
            <person name="Hibbett D."/>
            <person name="Martinez A.T."/>
            <person name="Grigoriev I.V."/>
        </authorList>
    </citation>
    <scope>NUCLEOTIDE SEQUENCE</scope>
    <source>
        <strain evidence="2">AH 40177</strain>
    </source>
</reference>
<dbReference type="AlphaFoldDB" id="A0A9P5PUD4"/>
<evidence type="ECO:0000256" key="1">
    <source>
        <dbReference type="SAM" id="MobiDB-lite"/>
    </source>
</evidence>
<name>A0A9P5PUD4_9AGAR</name>
<keyword evidence="3" id="KW-1185">Reference proteome</keyword>
<evidence type="ECO:0000313" key="2">
    <source>
        <dbReference type="EMBL" id="KAF9072569.1"/>
    </source>
</evidence>
<organism evidence="2 3">
    <name type="scientific">Rhodocollybia butyracea</name>
    <dbReference type="NCBI Taxonomy" id="206335"/>
    <lineage>
        <taxon>Eukaryota</taxon>
        <taxon>Fungi</taxon>
        <taxon>Dikarya</taxon>
        <taxon>Basidiomycota</taxon>
        <taxon>Agaricomycotina</taxon>
        <taxon>Agaricomycetes</taxon>
        <taxon>Agaricomycetidae</taxon>
        <taxon>Agaricales</taxon>
        <taxon>Marasmiineae</taxon>
        <taxon>Omphalotaceae</taxon>
        <taxon>Rhodocollybia</taxon>
    </lineage>
</organism>
<dbReference type="Proteomes" id="UP000772434">
    <property type="component" value="Unassembled WGS sequence"/>
</dbReference>
<comment type="caution">
    <text evidence="2">The sequence shown here is derived from an EMBL/GenBank/DDBJ whole genome shotgun (WGS) entry which is preliminary data.</text>
</comment>
<protein>
    <submittedName>
        <fullName evidence="2">Uncharacterized protein</fullName>
    </submittedName>
</protein>
<feature type="compositionally biased region" description="Basic and acidic residues" evidence="1">
    <location>
        <begin position="136"/>
        <end position="145"/>
    </location>
</feature>
<sequence>MLFTITPTTLYPTRHCSSYAQRLRTLFPAPHCPLRTDVTIPRFSQQHPRVRGSSYTPSTVDNSANENFNNVTNYIHFHVFSELEYPPPSAYAGYSTHATSTRDPDVLLAHMALLLVLLPRPTARAALRRRSGFENSNDHKPRYDPYRSQMPT</sequence>
<accession>A0A9P5PUD4</accession>
<evidence type="ECO:0000313" key="3">
    <source>
        <dbReference type="Proteomes" id="UP000772434"/>
    </source>
</evidence>